<evidence type="ECO:0000313" key="3">
    <source>
        <dbReference type="Proteomes" id="UP001642483"/>
    </source>
</evidence>
<keyword evidence="3" id="KW-1185">Reference proteome</keyword>
<evidence type="ECO:0000256" key="1">
    <source>
        <dbReference type="ARBA" id="ARBA00007478"/>
    </source>
</evidence>
<name>A0ABP0F931_CLALP</name>
<dbReference type="Proteomes" id="UP001642483">
    <property type="component" value="Unassembled WGS sequence"/>
</dbReference>
<gene>
    <name evidence="2" type="ORF">CVLEPA_LOCUS5440</name>
</gene>
<sequence length="526" mass="60073">MADEQIPIDIQCNRLVDWLIDRRHCNIKWQTAAEVVKEKIVSALRDMPNTEEMRKLLEGSCFHYFKCLKIVNVLKDTEKDSKNIFGMYSSKRMKDWQEIVKLYEKENLHLAELSSRLLRNLNYEIPAIKKQITKCGQFQEECRKKIQDCVRNTNEAQRKYAEGCRKVGVSGTNIRRELLDLVQDLPKEFDDIGLKCRDLLPVLEYYVAFVEFSLTSNTFSESITPLSSHMSKLGNTTVYQLNHGKLPDRVMKADLNAEVLDDNADNEDNNIDWGITLETDDTMTSSDDVVDFDISVEEAGIVLETSGDEDAGKPDDNGFEIVSTDDAPRWEIEEVSIREVPNGNKLASGERVAEGEEALSVLECVKTRTQFINELMELTGFLSQRLAETQRESDVLSINQFQSAPPILQLTSVNELEAMLSLVSSIHSSLTSTKMLHLCRILDSPRFVDRLADNLSRQISLTKKYESLKQSHENSIKISETEQSSLHPKLEILISESKEWQQLIESEISKRYKDRPVHLLGAINMI</sequence>
<evidence type="ECO:0008006" key="4">
    <source>
        <dbReference type="Google" id="ProtNLM"/>
    </source>
</evidence>
<dbReference type="PANTHER" id="PTHR14894">
    <property type="entry name" value="CDK5 REGULATORY SUBUNIT-ASSOCIATED PROTEIN 3"/>
    <property type="match status" value="1"/>
</dbReference>
<protein>
    <recommendedName>
        <fullName evidence="4">CDK5 regulatory subunit-associated protein 3</fullName>
    </recommendedName>
</protein>
<comment type="similarity">
    <text evidence="1">Belongs to the CDK5RAP3 family.</text>
</comment>
<comment type="caution">
    <text evidence="2">The sequence shown here is derived from an EMBL/GenBank/DDBJ whole genome shotgun (WGS) entry which is preliminary data.</text>
</comment>
<dbReference type="Pfam" id="PF05600">
    <property type="entry name" value="CDK5RAP3"/>
    <property type="match status" value="1"/>
</dbReference>
<dbReference type="InterPro" id="IPR008491">
    <property type="entry name" value="CDK5RAP3"/>
</dbReference>
<organism evidence="2 3">
    <name type="scientific">Clavelina lepadiformis</name>
    <name type="common">Light-bulb sea squirt</name>
    <name type="synonym">Ascidia lepadiformis</name>
    <dbReference type="NCBI Taxonomy" id="159417"/>
    <lineage>
        <taxon>Eukaryota</taxon>
        <taxon>Metazoa</taxon>
        <taxon>Chordata</taxon>
        <taxon>Tunicata</taxon>
        <taxon>Ascidiacea</taxon>
        <taxon>Aplousobranchia</taxon>
        <taxon>Clavelinidae</taxon>
        <taxon>Clavelina</taxon>
    </lineage>
</organism>
<accession>A0ABP0F931</accession>
<dbReference type="EMBL" id="CAWYQH010000024">
    <property type="protein sequence ID" value="CAK8675916.1"/>
    <property type="molecule type" value="Genomic_DNA"/>
</dbReference>
<evidence type="ECO:0000313" key="2">
    <source>
        <dbReference type="EMBL" id="CAK8675916.1"/>
    </source>
</evidence>
<dbReference type="PANTHER" id="PTHR14894:SF0">
    <property type="entry name" value="CDK5 REGULATORY SUBUNIT-ASSOCIATED PROTEIN 3"/>
    <property type="match status" value="1"/>
</dbReference>
<proteinExistence type="inferred from homology"/>
<reference evidence="2 3" key="1">
    <citation type="submission" date="2024-02" db="EMBL/GenBank/DDBJ databases">
        <authorList>
            <person name="Daric V."/>
            <person name="Darras S."/>
        </authorList>
    </citation>
    <scope>NUCLEOTIDE SEQUENCE [LARGE SCALE GENOMIC DNA]</scope>
</reference>